<name>A0A1V3IQJ8_9PAST</name>
<evidence type="ECO:0000256" key="7">
    <source>
        <dbReference type="ARBA" id="ARBA00022989"/>
    </source>
</evidence>
<dbReference type="NCBIfam" id="TIGR01726">
    <property type="entry name" value="HEQRo_perm_3TM"/>
    <property type="match status" value="1"/>
</dbReference>
<organism evidence="11 12">
    <name type="scientific">Rodentibacter trehalosifermentans</name>
    <dbReference type="NCBI Taxonomy" id="1908263"/>
    <lineage>
        <taxon>Bacteria</taxon>
        <taxon>Pseudomonadati</taxon>
        <taxon>Pseudomonadota</taxon>
        <taxon>Gammaproteobacteria</taxon>
        <taxon>Pasteurellales</taxon>
        <taxon>Pasteurellaceae</taxon>
        <taxon>Rodentibacter</taxon>
    </lineage>
</organism>
<dbReference type="InterPro" id="IPR010065">
    <property type="entry name" value="AA_ABC_transptr_permease_3TM"/>
</dbReference>
<evidence type="ECO:0000313" key="11">
    <source>
        <dbReference type="EMBL" id="OOF44224.1"/>
    </source>
</evidence>
<gene>
    <name evidence="11" type="ORF">BKK51_09445</name>
</gene>
<dbReference type="PROSITE" id="PS50928">
    <property type="entry name" value="ABC_TM1"/>
    <property type="match status" value="1"/>
</dbReference>
<keyword evidence="5 9" id="KW-0812">Transmembrane</keyword>
<dbReference type="Proteomes" id="UP000188728">
    <property type="component" value="Unassembled WGS sequence"/>
</dbReference>
<feature type="transmembrane region" description="Helical" evidence="9">
    <location>
        <begin position="20"/>
        <end position="44"/>
    </location>
</feature>
<sequence>MNWDYILSVLPRFVDATLMTLALSFWGIIFAFIIGTICAVINTYQVKPLNWLVKSYIELSRNTPLLIQVFFLYFGLSKVGIKLDGFTCGIIGLAFLGGSYMAEAIRGGLEAVSKGQIESALSIGLTPFQAFRYVIFPQALAISIPAIGANCLFLMKETSVISAVAVAELMFMAKEIIGMDYKTNEALFLLVVFYLVILLPISIFIRYVEQRTRRAKYGV</sequence>
<evidence type="ECO:0000256" key="1">
    <source>
        <dbReference type="ARBA" id="ARBA00004429"/>
    </source>
</evidence>
<dbReference type="AlphaFoldDB" id="A0A1V3IQJ8"/>
<comment type="subcellular location">
    <subcellularLocation>
        <location evidence="1">Cell inner membrane</location>
        <topology evidence="1">Multi-pass membrane protein</topology>
    </subcellularLocation>
    <subcellularLocation>
        <location evidence="9">Cell membrane</location>
        <topology evidence="9">Multi-pass membrane protein</topology>
    </subcellularLocation>
</comment>
<feature type="transmembrane region" description="Helical" evidence="9">
    <location>
        <begin position="130"/>
        <end position="155"/>
    </location>
</feature>
<dbReference type="InterPro" id="IPR043429">
    <property type="entry name" value="ArtM/GltK/GlnP/TcyL/YhdX-like"/>
</dbReference>
<dbReference type="InterPro" id="IPR000515">
    <property type="entry name" value="MetI-like"/>
</dbReference>
<dbReference type="PANTHER" id="PTHR30614">
    <property type="entry name" value="MEMBRANE COMPONENT OF AMINO ACID ABC TRANSPORTER"/>
    <property type="match status" value="1"/>
</dbReference>
<keyword evidence="4" id="KW-1003">Cell membrane</keyword>
<dbReference type="Pfam" id="PF00528">
    <property type="entry name" value="BPD_transp_1"/>
    <property type="match status" value="1"/>
</dbReference>
<evidence type="ECO:0000256" key="6">
    <source>
        <dbReference type="ARBA" id="ARBA00022970"/>
    </source>
</evidence>
<dbReference type="Gene3D" id="1.10.3720.10">
    <property type="entry name" value="MetI-like"/>
    <property type="match status" value="1"/>
</dbReference>
<dbReference type="RefSeq" id="WP_077474415.1">
    <property type="nucleotide sequence ID" value="NZ_MLHK01000056.1"/>
</dbReference>
<evidence type="ECO:0000256" key="4">
    <source>
        <dbReference type="ARBA" id="ARBA00022475"/>
    </source>
</evidence>
<evidence type="ECO:0000256" key="8">
    <source>
        <dbReference type="ARBA" id="ARBA00023136"/>
    </source>
</evidence>
<comment type="similarity">
    <text evidence="2">Belongs to the binding-protein-dependent transport system permease family. HisMQ subfamily.</text>
</comment>
<dbReference type="EMBL" id="MLHK01000056">
    <property type="protein sequence ID" value="OOF44224.1"/>
    <property type="molecule type" value="Genomic_DNA"/>
</dbReference>
<evidence type="ECO:0000259" key="10">
    <source>
        <dbReference type="PROSITE" id="PS50928"/>
    </source>
</evidence>
<dbReference type="InterPro" id="IPR035906">
    <property type="entry name" value="MetI-like_sf"/>
</dbReference>
<dbReference type="CDD" id="cd06261">
    <property type="entry name" value="TM_PBP2"/>
    <property type="match status" value="1"/>
</dbReference>
<keyword evidence="7 9" id="KW-1133">Transmembrane helix</keyword>
<feature type="transmembrane region" description="Helical" evidence="9">
    <location>
        <begin position="186"/>
        <end position="208"/>
    </location>
</feature>
<protein>
    <submittedName>
        <fullName evidence="11">Amino acid ABC transporter</fullName>
    </submittedName>
</protein>
<dbReference type="GO" id="GO:0043190">
    <property type="term" value="C:ATP-binding cassette (ABC) transporter complex"/>
    <property type="evidence" value="ECO:0007669"/>
    <property type="project" value="InterPro"/>
</dbReference>
<keyword evidence="8 9" id="KW-0472">Membrane</keyword>
<dbReference type="GO" id="GO:0022857">
    <property type="term" value="F:transmembrane transporter activity"/>
    <property type="evidence" value="ECO:0007669"/>
    <property type="project" value="InterPro"/>
</dbReference>
<comment type="caution">
    <text evidence="11">The sequence shown here is derived from an EMBL/GenBank/DDBJ whole genome shotgun (WGS) entry which is preliminary data.</text>
</comment>
<evidence type="ECO:0000256" key="5">
    <source>
        <dbReference type="ARBA" id="ARBA00022692"/>
    </source>
</evidence>
<accession>A0A1V3IQJ8</accession>
<evidence type="ECO:0000256" key="2">
    <source>
        <dbReference type="ARBA" id="ARBA00010072"/>
    </source>
</evidence>
<dbReference type="GO" id="GO:0006865">
    <property type="term" value="P:amino acid transport"/>
    <property type="evidence" value="ECO:0007669"/>
    <property type="project" value="UniProtKB-KW"/>
</dbReference>
<dbReference type="PANTHER" id="PTHR30614:SF37">
    <property type="entry name" value="AMINO-ACID ABC TRANSPORTER PERMEASE PROTEIN YHDX-RELATED"/>
    <property type="match status" value="1"/>
</dbReference>
<feature type="domain" description="ABC transmembrane type-1" evidence="10">
    <location>
        <begin position="17"/>
        <end position="205"/>
    </location>
</feature>
<keyword evidence="6" id="KW-0029">Amino-acid transport</keyword>
<reference evidence="11 12" key="1">
    <citation type="submission" date="2016-10" db="EMBL/GenBank/DDBJ databases">
        <title>Rodentibacter gen. nov. and new species.</title>
        <authorList>
            <person name="Christensen H."/>
        </authorList>
    </citation>
    <scope>NUCLEOTIDE SEQUENCE [LARGE SCALE GENOMIC DNA]</scope>
    <source>
        <strain evidence="11 12">H1983213011</strain>
    </source>
</reference>
<evidence type="ECO:0000313" key="12">
    <source>
        <dbReference type="Proteomes" id="UP000188728"/>
    </source>
</evidence>
<keyword evidence="3 9" id="KW-0813">Transport</keyword>
<dbReference type="SUPFAM" id="SSF161098">
    <property type="entry name" value="MetI-like"/>
    <property type="match status" value="1"/>
</dbReference>
<proteinExistence type="inferred from homology"/>
<evidence type="ECO:0000256" key="9">
    <source>
        <dbReference type="RuleBase" id="RU363032"/>
    </source>
</evidence>
<evidence type="ECO:0000256" key="3">
    <source>
        <dbReference type="ARBA" id="ARBA00022448"/>
    </source>
</evidence>